<proteinExistence type="predicted"/>
<keyword evidence="3" id="KW-1185">Reference proteome</keyword>
<evidence type="ECO:0000313" key="3">
    <source>
        <dbReference type="Proteomes" id="UP000053989"/>
    </source>
</evidence>
<evidence type="ECO:0000313" key="2">
    <source>
        <dbReference type="EMBL" id="KIM67187.1"/>
    </source>
</evidence>
<dbReference type="EMBL" id="KN822014">
    <property type="protein sequence ID" value="KIM67187.1"/>
    <property type="molecule type" value="Genomic_DNA"/>
</dbReference>
<protein>
    <submittedName>
        <fullName evidence="2">Uncharacterized protein</fullName>
    </submittedName>
</protein>
<dbReference type="Proteomes" id="UP000053989">
    <property type="component" value="Unassembled WGS sequence"/>
</dbReference>
<sequence length="143" mass="15812">MDSSLSADQKATLEGKVLEEVEEASATLKTLHATLWKAFEGTAGIQDSFCKVVAASKTVDTIRNKLTVLRDAEESPEITLVKDEDVDCKLDPEIEDRLHAECLPTPRRLASRGSFSLTHPTSQHNLQKGRRQWTVQQALPPST</sequence>
<organism evidence="2 3">
    <name type="scientific">Scleroderma citrinum Foug A</name>
    <dbReference type="NCBI Taxonomy" id="1036808"/>
    <lineage>
        <taxon>Eukaryota</taxon>
        <taxon>Fungi</taxon>
        <taxon>Dikarya</taxon>
        <taxon>Basidiomycota</taxon>
        <taxon>Agaricomycotina</taxon>
        <taxon>Agaricomycetes</taxon>
        <taxon>Agaricomycetidae</taxon>
        <taxon>Boletales</taxon>
        <taxon>Sclerodermatineae</taxon>
        <taxon>Sclerodermataceae</taxon>
        <taxon>Scleroderma</taxon>
    </lineage>
</organism>
<feature type="compositionally biased region" description="Polar residues" evidence="1">
    <location>
        <begin position="113"/>
        <end position="126"/>
    </location>
</feature>
<dbReference type="AlphaFoldDB" id="A0A0C3AQG4"/>
<gene>
    <name evidence="2" type="ORF">SCLCIDRAFT_229096</name>
</gene>
<reference evidence="3" key="2">
    <citation type="submission" date="2015-01" db="EMBL/GenBank/DDBJ databases">
        <title>Evolutionary Origins and Diversification of the Mycorrhizal Mutualists.</title>
        <authorList>
            <consortium name="DOE Joint Genome Institute"/>
            <consortium name="Mycorrhizal Genomics Consortium"/>
            <person name="Kohler A."/>
            <person name="Kuo A."/>
            <person name="Nagy L.G."/>
            <person name="Floudas D."/>
            <person name="Copeland A."/>
            <person name="Barry K.W."/>
            <person name="Cichocki N."/>
            <person name="Veneault-Fourrey C."/>
            <person name="LaButti K."/>
            <person name="Lindquist E.A."/>
            <person name="Lipzen A."/>
            <person name="Lundell T."/>
            <person name="Morin E."/>
            <person name="Murat C."/>
            <person name="Riley R."/>
            <person name="Ohm R."/>
            <person name="Sun H."/>
            <person name="Tunlid A."/>
            <person name="Henrissat B."/>
            <person name="Grigoriev I.V."/>
            <person name="Hibbett D.S."/>
            <person name="Martin F."/>
        </authorList>
    </citation>
    <scope>NUCLEOTIDE SEQUENCE [LARGE SCALE GENOMIC DNA]</scope>
    <source>
        <strain evidence="3">Foug A</strain>
    </source>
</reference>
<feature type="compositionally biased region" description="Polar residues" evidence="1">
    <location>
        <begin position="133"/>
        <end position="143"/>
    </location>
</feature>
<dbReference type="OrthoDB" id="2643959at2759"/>
<feature type="region of interest" description="Disordered" evidence="1">
    <location>
        <begin position="111"/>
        <end position="143"/>
    </location>
</feature>
<evidence type="ECO:0000256" key="1">
    <source>
        <dbReference type="SAM" id="MobiDB-lite"/>
    </source>
</evidence>
<dbReference type="InParanoid" id="A0A0C3AQG4"/>
<reference evidence="2 3" key="1">
    <citation type="submission" date="2014-04" db="EMBL/GenBank/DDBJ databases">
        <authorList>
            <consortium name="DOE Joint Genome Institute"/>
            <person name="Kuo A."/>
            <person name="Kohler A."/>
            <person name="Nagy L.G."/>
            <person name="Floudas D."/>
            <person name="Copeland A."/>
            <person name="Barry K.W."/>
            <person name="Cichocki N."/>
            <person name="Veneault-Fourrey C."/>
            <person name="LaButti K."/>
            <person name="Lindquist E.A."/>
            <person name="Lipzen A."/>
            <person name="Lundell T."/>
            <person name="Morin E."/>
            <person name="Murat C."/>
            <person name="Sun H."/>
            <person name="Tunlid A."/>
            <person name="Henrissat B."/>
            <person name="Grigoriev I.V."/>
            <person name="Hibbett D.S."/>
            <person name="Martin F."/>
            <person name="Nordberg H.P."/>
            <person name="Cantor M.N."/>
            <person name="Hua S.X."/>
        </authorList>
    </citation>
    <scope>NUCLEOTIDE SEQUENCE [LARGE SCALE GENOMIC DNA]</scope>
    <source>
        <strain evidence="2 3">Foug A</strain>
    </source>
</reference>
<name>A0A0C3AQG4_9AGAM</name>
<dbReference type="HOGENOM" id="CLU_1807343_0_0_1"/>
<accession>A0A0C3AQG4</accession>